<comment type="caution">
    <text evidence="2">The sequence shown here is derived from an EMBL/GenBank/DDBJ whole genome shotgun (WGS) entry which is preliminary data.</text>
</comment>
<reference evidence="2" key="1">
    <citation type="submission" date="2022-03" db="EMBL/GenBank/DDBJ databases">
        <authorList>
            <person name="Sayadi A."/>
        </authorList>
    </citation>
    <scope>NUCLEOTIDE SEQUENCE</scope>
</reference>
<dbReference type="AlphaFoldDB" id="A0A9P0KSZ3"/>
<keyword evidence="3" id="KW-1185">Reference proteome</keyword>
<sequence>MNERVNDSGLNNENAEPSQSSSRNGKASESPKVKKNKRNYQLSAVDIKFMKYIDSTAQEERSRSMNFFRGISDTVDKLSDENMIDFQFQVISVIKNIQQREQNRYIPTPRNQWDHGPQGYQSSTALQVHNYQCMGILQLLDQALRSVVRNMILDIVLAWSQSPTDRNRKHPCTV</sequence>
<evidence type="ECO:0000256" key="1">
    <source>
        <dbReference type="SAM" id="MobiDB-lite"/>
    </source>
</evidence>
<name>A0A9P0KSZ3_ACAOB</name>
<feature type="compositionally biased region" description="Polar residues" evidence="1">
    <location>
        <begin position="8"/>
        <end position="27"/>
    </location>
</feature>
<proteinExistence type="predicted"/>
<gene>
    <name evidence="2" type="ORF">ACAOBT_LOCUS13659</name>
</gene>
<accession>A0A9P0KSZ3</accession>
<feature type="region of interest" description="Disordered" evidence="1">
    <location>
        <begin position="1"/>
        <end position="37"/>
    </location>
</feature>
<dbReference type="OrthoDB" id="10071528at2759"/>
<evidence type="ECO:0000313" key="3">
    <source>
        <dbReference type="Proteomes" id="UP001152888"/>
    </source>
</evidence>
<dbReference type="Proteomes" id="UP001152888">
    <property type="component" value="Unassembled WGS sequence"/>
</dbReference>
<dbReference type="EMBL" id="CAKOFQ010006885">
    <property type="protein sequence ID" value="CAH1979854.1"/>
    <property type="molecule type" value="Genomic_DNA"/>
</dbReference>
<protein>
    <submittedName>
        <fullName evidence="2">Uncharacterized protein</fullName>
    </submittedName>
</protein>
<evidence type="ECO:0000313" key="2">
    <source>
        <dbReference type="EMBL" id="CAH1979854.1"/>
    </source>
</evidence>
<organism evidence="2 3">
    <name type="scientific">Acanthoscelides obtectus</name>
    <name type="common">Bean weevil</name>
    <name type="synonym">Bruchus obtectus</name>
    <dbReference type="NCBI Taxonomy" id="200917"/>
    <lineage>
        <taxon>Eukaryota</taxon>
        <taxon>Metazoa</taxon>
        <taxon>Ecdysozoa</taxon>
        <taxon>Arthropoda</taxon>
        <taxon>Hexapoda</taxon>
        <taxon>Insecta</taxon>
        <taxon>Pterygota</taxon>
        <taxon>Neoptera</taxon>
        <taxon>Endopterygota</taxon>
        <taxon>Coleoptera</taxon>
        <taxon>Polyphaga</taxon>
        <taxon>Cucujiformia</taxon>
        <taxon>Chrysomeloidea</taxon>
        <taxon>Chrysomelidae</taxon>
        <taxon>Bruchinae</taxon>
        <taxon>Bruchini</taxon>
        <taxon>Acanthoscelides</taxon>
    </lineage>
</organism>